<protein>
    <recommendedName>
        <fullName evidence="1">RNA helicase</fullName>
        <ecNumber evidence="1">3.6.4.13</ecNumber>
    </recommendedName>
</protein>
<evidence type="ECO:0000256" key="3">
    <source>
        <dbReference type="ARBA" id="ARBA00022801"/>
    </source>
</evidence>
<dbReference type="EC" id="3.6.4.13" evidence="1"/>
<feature type="domain" description="Helicase ATP-binding" evidence="9">
    <location>
        <begin position="122"/>
        <end position="314"/>
    </location>
</feature>
<organism evidence="12 13">
    <name type="scientific">Podila minutissima</name>
    <dbReference type="NCBI Taxonomy" id="64525"/>
    <lineage>
        <taxon>Eukaryota</taxon>
        <taxon>Fungi</taxon>
        <taxon>Fungi incertae sedis</taxon>
        <taxon>Mucoromycota</taxon>
        <taxon>Mortierellomycotina</taxon>
        <taxon>Mortierellomycetes</taxon>
        <taxon>Mortierellales</taxon>
        <taxon>Mortierellaceae</taxon>
        <taxon>Podila</taxon>
    </lineage>
</organism>
<feature type="compositionally biased region" description="Polar residues" evidence="8">
    <location>
        <begin position="14"/>
        <end position="29"/>
    </location>
</feature>
<accession>A0A9P5SFU2</accession>
<dbReference type="AlphaFoldDB" id="A0A9P5SFU2"/>
<dbReference type="GO" id="GO:0005524">
    <property type="term" value="F:ATP binding"/>
    <property type="evidence" value="ECO:0007669"/>
    <property type="project" value="UniProtKB-KW"/>
</dbReference>
<dbReference type="PROSITE" id="PS51192">
    <property type="entry name" value="HELICASE_ATP_BIND_1"/>
    <property type="match status" value="1"/>
</dbReference>
<evidence type="ECO:0000259" key="11">
    <source>
        <dbReference type="PROSITE" id="PS51195"/>
    </source>
</evidence>
<evidence type="ECO:0000256" key="4">
    <source>
        <dbReference type="ARBA" id="ARBA00022806"/>
    </source>
</evidence>
<comment type="similarity">
    <text evidence="7">Belongs to the DEAD box helicase family.</text>
</comment>
<feature type="short sequence motif" description="Q motif" evidence="6">
    <location>
        <begin position="91"/>
        <end position="119"/>
    </location>
</feature>
<dbReference type="GO" id="GO:0003676">
    <property type="term" value="F:nucleic acid binding"/>
    <property type="evidence" value="ECO:0007669"/>
    <property type="project" value="InterPro"/>
</dbReference>
<keyword evidence="3 7" id="KW-0378">Hydrolase</keyword>
<dbReference type="PANTHER" id="PTHR47958">
    <property type="entry name" value="ATP-DEPENDENT RNA HELICASE DBP3"/>
    <property type="match status" value="1"/>
</dbReference>
<evidence type="ECO:0000256" key="6">
    <source>
        <dbReference type="PROSITE-ProRule" id="PRU00552"/>
    </source>
</evidence>
<dbReference type="SMART" id="SM00490">
    <property type="entry name" value="HELICc"/>
    <property type="match status" value="1"/>
</dbReference>
<dbReference type="CDD" id="cd18787">
    <property type="entry name" value="SF2_C_DEAD"/>
    <property type="match status" value="1"/>
</dbReference>
<keyword evidence="13" id="KW-1185">Reference proteome</keyword>
<dbReference type="InterPro" id="IPR014001">
    <property type="entry name" value="Helicase_ATP-bd"/>
</dbReference>
<dbReference type="GO" id="GO:0003724">
    <property type="term" value="F:RNA helicase activity"/>
    <property type="evidence" value="ECO:0007669"/>
    <property type="project" value="UniProtKB-EC"/>
</dbReference>
<keyword evidence="4 7" id="KW-0347">Helicase</keyword>
<evidence type="ECO:0000259" key="9">
    <source>
        <dbReference type="PROSITE" id="PS51192"/>
    </source>
</evidence>
<dbReference type="InterPro" id="IPR014014">
    <property type="entry name" value="RNA_helicase_DEAD_Q_motif"/>
</dbReference>
<sequence length="520" mass="58685">MATEFQLDERVSRWQAQDNEDQLSGPTQWASDRPVYEWQQGYTEETAPVDWELEKSLFDQETRMKTGIFFADFQKTEVGIKGAPEGFRVIDNFKDIGLHPTIVENIAKMDFLIPTPVQKNTIPLILQGYDVMACAQTGSGKTGAFLIPILSKLLQKLANPKFEQQRNPPGARRTKAAPLALLILPTRELAIQIFDETRRLTYKSRLRPVVIYGGSQMQNQKDQLVRGCEILIATPGRLVDSIERGLVSLAKVKYVVLDEADRILDMGFEPTIREIMLKSDLPRDEGLRTSMFSATFPTEVQILARDFLMDDYVRLRVGRIGGTTRGIVQKVVQVEDLEKEKALINLLLSQPPSRTLVFVETKRKADYLDDVLFNMNFPCVSIHGDRSQQEREQAMEAFRTGRSPILIATAVAARGLDIKDVIHVVNYDLCDDIDDYIHRIGRTARAGNEGLATSFYNERNYMIGEPLAQLIRECGQEVPQCLKEFDTGKMTFFDERADFVDGVPGEGSENGEENSGFNGD</sequence>
<dbReference type="PROSITE" id="PS51195">
    <property type="entry name" value="Q_MOTIF"/>
    <property type="match status" value="1"/>
</dbReference>
<evidence type="ECO:0000256" key="8">
    <source>
        <dbReference type="SAM" id="MobiDB-lite"/>
    </source>
</evidence>
<keyword evidence="2 7" id="KW-0547">Nucleotide-binding</keyword>
<dbReference type="InterPro" id="IPR000629">
    <property type="entry name" value="RNA-helicase_DEAD-box_CS"/>
</dbReference>
<dbReference type="Gene3D" id="3.40.50.300">
    <property type="entry name" value="P-loop containing nucleotide triphosphate hydrolases"/>
    <property type="match status" value="2"/>
</dbReference>
<reference evidence="12" key="1">
    <citation type="journal article" date="2020" name="Fungal Divers.">
        <title>Resolving the Mortierellaceae phylogeny through synthesis of multi-gene phylogenetics and phylogenomics.</title>
        <authorList>
            <person name="Vandepol N."/>
            <person name="Liber J."/>
            <person name="Desiro A."/>
            <person name="Na H."/>
            <person name="Kennedy M."/>
            <person name="Barry K."/>
            <person name="Grigoriev I.V."/>
            <person name="Miller A.N."/>
            <person name="O'Donnell K."/>
            <person name="Stajich J.E."/>
            <person name="Bonito G."/>
        </authorList>
    </citation>
    <scope>NUCLEOTIDE SEQUENCE</scope>
    <source>
        <strain evidence="12">NVP1</strain>
    </source>
</reference>
<dbReference type="Proteomes" id="UP000696485">
    <property type="component" value="Unassembled WGS sequence"/>
</dbReference>
<dbReference type="PROSITE" id="PS00039">
    <property type="entry name" value="DEAD_ATP_HELICASE"/>
    <property type="match status" value="1"/>
</dbReference>
<dbReference type="FunFam" id="3.40.50.300:FF:000008">
    <property type="entry name" value="ATP-dependent RNA helicase RhlB"/>
    <property type="match status" value="1"/>
</dbReference>
<dbReference type="Pfam" id="PF00271">
    <property type="entry name" value="Helicase_C"/>
    <property type="match status" value="1"/>
</dbReference>
<proteinExistence type="inferred from homology"/>
<evidence type="ECO:0000313" key="12">
    <source>
        <dbReference type="EMBL" id="KAF9328275.1"/>
    </source>
</evidence>
<keyword evidence="5 7" id="KW-0067">ATP-binding</keyword>
<dbReference type="SUPFAM" id="SSF52540">
    <property type="entry name" value="P-loop containing nucleoside triphosphate hydrolases"/>
    <property type="match status" value="1"/>
</dbReference>
<dbReference type="InterPro" id="IPR011545">
    <property type="entry name" value="DEAD/DEAH_box_helicase_dom"/>
</dbReference>
<dbReference type="Pfam" id="PF00270">
    <property type="entry name" value="DEAD"/>
    <property type="match status" value="1"/>
</dbReference>
<evidence type="ECO:0000313" key="13">
    <source>
        <dbReference type="Proteomes" id="UP000696485"/>
    </source>
</evidence>
<feature type="domain" description="Helicase C-terminal" evidence="10">
    <location>
        <begin position="330"/>
        <end position="486"/>
    </location>
</feature>
<feature type="domain" description="DEAD-box RNA helicase Q" evidence="11">
    <location>
        <begin position="91"/>
        <end position="119"/>
    </location>
</feature>
<evidence type="ECO:0000256" key="1">
    <source>
        <dbReference type="ARBA" id="ARBA00012552"/>
    </source>
</evidence>
<dbReference type="PROSITE" id="PS51194">
    <property type="entry name" value="HELICASE_CTER"/>
    <property type="match status" value="1"/>
</dbReference>
<comment type="caution">
    <text evidence="12">The sequence shown here is derived from an EMBL/GenBank/DDBJ whole genome shotgun (WGS) entry which is preliminary data.</text>
</comment>
<gene>
    <name evidence="12" type="ORF">BG006_008525</name>
</gene>
<dbReference type="EMBL" id="JAAAUY010000581">
    <property type="protein sequence ID" value="KAF9328275.1"/>
    <property type="molecule type" value="Genomic_DNA"/>
</dbReference>
<evidence type="ECO:0000256" key="7">
    <source>
        <dbReference type="RuleBase" id="RU000492"/>
    </source>
</evidence>
<evidence type="ECO:0000259" key="10">
    <source>
        <dbReference type="PROSITE" id="PS51194"/>
    </source>
</evidence>
<dbReference type="GO" id="GO:0016787">
    <property type="term" value="F:hydrolase activity"/>
    <property type="evidence" value="ECO:0007669"/>
    <property type="project" value="UniProtKB-KW"/>
</dbReference>
<dbReference type="InterPro" id="IPR001650">
    <property type="entry name" value="Helicase_C-like"/>
</dbReference>
<dbReference type="InterPro" id="IPR027417">
    <property type="entry name" value="P-loop_NTPase"/>
</dbReference>
<evidence type="ECO:0000256" key="2">
    <source>
        <dbReference type="ARBA" id="ARBA00022741"/>
    </source>
</evidence>
<feature type="region of interest" description="Disordered" evidence="8">
    <location>
        <begin position="501"/>
        <end position="520"/>
    </location>
</feature>
<name>A0A9P5SFU2_9FUNG</name>
<dbReference type="SMART" id="SM00487">
    <property type="entry name" value="DEXDc"/>
    <property type="match status" value="1"/>
</dbReference>
<evidence type="ECO:0000256" key="5">
    <source>
        <dbReference type="ARBA" id="ARBA00022840"/>
    </source>
</evidence>
<feature type="region of interest" description="Disordered" evidence="8">
    <location>
        <begin position="10"/>
        <end position="29"/>
    </location>
</feature>